<dbReference type="Proteomes" id="UP000077315">
    <property type="component" value="Unassembled WGS sequence"/>
</dbReference>
<evidence type="ECO:0008006" key="3">
    <source>
        <dbReference type="Google" id="ProtNLM"/>
    </source>
</evidence>
<proteinExistence type="predicted"/>
<organism evidence="1 2">
    <name type="scientific">Phycomyces blakesleeanus (strain ATCC 8743b / DSM 1359 / FGSC 10004 / NBRC 33097 / NRRL 1555)</name>
    <dbReference type="NCBI Taxonomy" id="763407"/>
    <lineage>
        <taxon>Eukaryota</taxon>
        <taxon>Fungi</taxon>
        <taxon>Fungi incertae sedis</taxon>
        <taxon>Mucoromycota</taxon>
        <taxon>Mucoromycotina</taxon>
        <taxon>Mucoromycetes</taxon>
        <taxon>Mucorales</taxon>
        <taxon>Phycomycetaceae</taxon>
        <taxon>Phycomyces</taxon>
    </lineage>
</organism>
<gene>
    <name evidence="1" type="ORF">PHYBLDRAFT_68949</name>
</gene>
<dbReference type="RefSeq" id="XP_018286436.1">
    <property type="nucleotide sequence ID" value="XM_018442032.1"/>
</dbReference>
<reference evidence="2" key="1">
    <citation type="submission" date="2015-06" db="EMBL/GenBank/DDBJ databases">
        <title>Expansion of signal transduction pathways in fungi by whole-genome duplication.</title>
        <authorList>
            <consortium name="DOE Joint Genome Institute"/>
            <person name="Corrochano L.M."/>
            <person name="Kuo A."/>
            <person name="Marcet-Houben M."/>
            <person name="Polaino S."/>
            <person name="Salamov A."/>
            <person name="Villalobos J.M."/>
            <person name="Alvarez M.I."/>
            <person name="Avalos J."/>
            <person name="Benito E.P."/>
            <person name="Benoit I."/>
            <person name="Burger G."/>
            <person name="Camino L.P."/>
            <person name="Canovas D."/>
            <person name="Cerda-Olmedo E."/>
            <person name="Cheng J.-F."/>
            <person name="Dominguez A."/>
            <person name="Elias M."/>
            <person name="Eslava A.P."/>
            <person name="Glaser F."/>
            <person name="Grimwood J."/>
            <person name="Gutierrez G."/>
            <person name="Heitman J."/>
            <person name="Henrissat B."/>
            <person name="Iturriaga E.A."/>
            <person name="Lang B.F."/>
            <person name="Lavin J.L."/>
            <person name="Lee S."/>
            <person name="Li W."/>
            <person name="Lindquist E."/>
            <person name="Lopez-Garcia S."/>
            <person name="Luque E.M."/>
            <person name="Marcos A.T."/>
            <person name="Martin J."/>
            <person name="McCluskey K."/>
            <person name="Medina H.R."/>
            <person name="Miralles-Duran A."/>
            <person name="Miyazaki A."/>
            <person name="Munoz-Torres E."/>
            <person name="Oguiza J.A."/>
            <person name="Ohm R."/>
            <person name="Olmedo M."/>
            <person name="Orejas M."/>
            <person name="Ortiz-Castellanos L."/>
            <person name="Pisabarro A.G."/>
            <person name="Rodriguez-Romero J."/>
            <person name="Ruiz-Herrera J."/>
            <person name="Ruiz-Vazquez R."/>
            <person name="Sanz C."/>
            <person name="Schackwitz W."/>
            <person name="Schmutz J."/>
            <person name="Shahriari M."/>
            <person name="Shelest E."/>
            <person name="Silva-Franco F."/>
            <person name="Soanes D."/>
            <person name="Syed K."/>
            <person name="Tagua V.G."/>
            <person name="Talbot N.J."/>
            <person name="Thon M."/>
            <person name="De vries R.P."/>
            <person name="Wiebenga A."/>
            <person name="Yadav J.S."/>
            <person name="Braun E.L."/>
            <person name="Baker S."/>
            <person name="Garre V."/>
            <person name="Horwitz B."/>
            <person name="Torres-Martinez S."/>
            <person name="Idnurm A."/>
            <person name="Herrera-Estrella A."/>
            <person name="Gabaldon T."/>
            <person name="Grigoriev I.V."/>
        </authorList>
    </citation>
    <scope>NUCLEOTIDE SEQUENCE [LARGE SCALE GENOMIC DNA]</scope>
    <source>
        <strain evidence="2">NRRL 1555(-)</strain>
    </source>
</reference>
<keyword evidence="2" id="KW-1185">Reference proteome</keyword>
<dbReference type="VEuPathDB" id="FungiDB:PHYBLDRAFT_68949"/>
<dbReference type="GeneID" id="29002938"/>
<evidence type="ECO:0000313" key="2">
    <source>
        <dbReference type="Proteomes" id="UP000077315"/>
    </source>
</evidence>
<dbReference type="EMBL" id="KV440995">
    <property type="protein sequence ID" value="OAD68396.1"/>
    <property type="molecule type" value="Genomic_DNA"/>
</dbReference>
<dbReference type="STRING" id="763407.A0A167KLY4"/>
<sequence length="651" mass="75379">MIRIAPEYEHENPKVSETFENEAAFAQWFETAAMRHANWNFINTHVSKASYSTSNPEDVLQTLYLACDHHGLPRKHKKKAEDKLKTKRVWTKSIKDGCKAKIIKKTFRDGQVSIECLWQHDTHQPEKVQDMVRSRLPAEVKQWIVSHVDNNMDWKAIKTLLRIDPRRLEEVLEAGLAISSFPMSLRINYHDVQNVINTRLNKLSRRNAVDRTSVEEWMSFLKNEKGCLVHMKFYEGNGPYLLSWISPWQKKILEAADEWCIDSTHKTCKSLVGSDKHSYLYMIVLTWVQSNCDLRVKRIMIGCSPVEMSALKDVFGQSFQVLCTSGTSSGHGRCTSKKDGIYVKITGATHESKKERDAVRVGLNLLMHAKSELVFEQKYQEFLSRFSEHGKFIEYIGTQWHSKRELWSMTRREEARFHTNNLVESYHHILKAYYLGSSRNFWVDRQEGLKIIYGFKKLVLTHTEKAKKKAQAIAYKDTLGMVETIEDNSIYKCRSFADNSVWYELLIKEEVLSTCSCPNPNHLCKRIFFGLQDDGTSERKEVNAAAQDKLRCLEFTEIQKSLLKKIEQAVEKRNVMSIDIPSGMDVSVRILRDCLSSLEEAEVAPQQRTLQFYHPFVDENYKVQMNSNCLYFVAIKGFPKNTATLLLIGLI</sequence>
<name>A0A167KLY4_PHYB8</name>
<dbReference type="OrthoDB" id="159395at2759"/>
<dbReference type="AlphaFoldDB" id="A0A167KLY4"/>
<protein>
    <recommendedName>
        <fullName evidence="3">SWIM-type domain-containing protein</fullName>
    </recommendedName>
</protein>
<dbReference type="InParanoid" id="A0A167KLY4"/>
<accession>A0A167KLY4</accession>
<evidence type="ECO:0000313" key="1">
    <source>
        <dbReference type="EMBL" id="OAD68396.1"/>
    </source>
</evidence>